<evidence type="ECO:0000313" key="4">
    <source>
        <dbReference type="EMBL" id="SPL71559.1"/>
    </source>
</evidence>
<gene>
    <name evidence="4" type="primary">desVI</name>
    <name evidence="4" type="ORF">KPC_2737</name>
</gene>
<keyword evidence="5" id="KW-1185">Reference proteome</keyword>
<dbReference type="PANTHER" id="PTHR43861">
    <property type="entry name" value="TRANS-ACONITATE 2-METHYLTRANSFERASE-RELATED"/>
    <property type="match status" value="1"/>
</dbReference>
<dbReference type="CDD" id="cd02440">
    <property type="entry name" value="AdoMet_MTases"/>
    <property type="match status" value="1"/>
</dbReference>
<sequence length="208" mass="23909">MTDNQYLAEHIIEIYKKHGKAWTERRGDFLYEKVWLDHFLSLIPHHSKILDIGCGSGKPVAQHMIENGYSVVGIDSSDSMLEMAMQNFPEQTWMQQDMRGLDLNEKFKGILAWDSFFHLTQDDQRRMFKIFQKHADSGAVLMFTSGPANGEAIGDMFGDALYHASLSPEEYKSLLNDHDFEVVEMRAEDPECAGHTVWLARRIDHEAN</sequence>
<dbReference type="GO" id="GO:0008168">
    <property type="term" value="F:methyltransferase activity"/>
    <property type="evidence" value="ECO:0007669"/>
    <property type="project" value="UniProtKB-KW"/>
</dbReference>
<organism evidence="4 5">
    <name type="scientific">Acinetobacter stercoris</name>
    <dbReference type="NCBI Taxonomy" id="2126983"/>
    <lineage>
        <taxon>Bacteria</taxon>
        <taxon>Pseudomonadati</taxon>
        <taxon>Pseudomonadota</taxon>
        <taxon>Gammaproteobacteria</taxon>
        <taxon>Moraxellales</taxon>
        <taxon>Moraxellaceae</taxon>
        <taxon>Acinetobacter</taxon>
    </lineage>
</organism>
<dbReference type="EC" id="2.1.1.234" evidence="4"/>
<dbReference type="OrthoDB" id="9791837at2"/>
<accession>A0A2U3N1X7</accession>
<reference evidence="5" key="1">
    <citation type="submission" date="2018-03" db="EMBL/GenBank/DDBJ databases">
        <authorList>
            <person name="Blom J."/>
        </authorList>
    </citation>
    <scope>NUCLEOTIDE SEQUENCE [LARGE SCALE GENOMIC DNA]</scope>
    <source>
        <strain evidence="5">KPC-SM-21</strain>
    </source>
</reference>
<evidence type="ECO:0000256" key="2">
    <source>
        <dbReference type="ARBA" id="ARBA00022679"/>
    </source>
</evidence>
<name>A0A2U3N1X7_9GAMM</name>
<keyword evidence="2 4" id="KW-0808">Transferase</keyword>
<dbReference type="GO" id="GO:0032259">
    <property type="term" value="P:methylation"/>
    <property type="evidence" value="ECO:0007669"/>
    <property type="project" value="UniProtKB-KW"/>
</dbReference>
<evidence type="ECO:0000256" key="1">
    <source>
        <dbReference type="ARBA" id="ARBA00022603"/>
    </source>
</evidence>
<feature type="domain" description="Methyltransferase" evidence="3">
    <location>
        <begin position="49"/>
        <end position="133"/>
    </location>
</feature>
<dbReference type="SUPFAM" id="SSF53335">
    <property type="entry name" value="S-adenosyl-L-methionine-dependent methyltransferases"/>
    <property type="match status" value="1"/>
</dbReference>
<keyword evidence="1 4" id="KW-0489">Methyltransferase</keyword>
<dbReference type="InParanoid" id="A0A2U3N1X7"/>
<dbReference type="EMBL" id="OOGT01000148">
    <property type="protein sequence ID" value="SPL71559.1"/>
    <property type="molecule type" value="Genomic_DNA"/>
</dbReference>
<dbReference type="Proteomes" id="UP000245974">
    <property type="component" value="Unassembled WGS sequence"/>
</dbReference>
<dbReference type="RefSeq" id="WP_121974979.1">
    <property type="nucleotide sequence ID" value="NZ_OOGT01000148.1"/>
</dbReference>
<evidence type="ECO:0000259" key="3">
    <source>
        <dbReference type="Pfam" id="PF13649"/>
    </source>
</evidence>
<dbReference type="InterPro" id="IPR029063">
    <property type="entry name" value="SAM-dependent_MTases_sf"/>
</dbReference>
<proteinExistence type="predicted"/>
<dbReference type="Pfam" id="PF13649">
    <property type="entry name" value="Methyltransf_25"/>
    <property type="match status" value="1"/>
</dbReference>
<dbReference type="InterPro" id="IPR041698">
    <property type="entry name" value="Methyltransf_25"/>
</dbReference>
<dbReference type="PANTHER" id="PTHR43861:SF1">
    <property type="entry name" value="TRANS-ACONITATE 2-METHYLTRANSFERASE"/>
    <property type="match status" value="1"/>
</dbReference>
<evidence type="ECO:0000313" key="5">
    <source>
        <dbReference type="Proteomes" id="UP000245974"/>
    </source>
</evidence>
<protein>
    <submittedName>
        <fullName evidence="4">dTDP-3-amino-3,4, 6-trideoxy-alpha-D-glucopyranose</fullName>
        <ecNumber evidence="4">2.1.1.234</ecNumber>
    </submittedName>
</protein>
<dbReference type="Gene3D" id="3.40.50.150">
    <property type="entry name" value="Vaccinia Virus protein VP39"/>
    <property type="match status" value="1"/>
</dbReference>
<dbReference type="AlphaFoldDB" id="A0A2U3N1X7"/>